<organism evidence="1 2">
    <name type="scientific">Saccharolobus shibatae</name>
    <dbReference type="NCBI Taxonomy" id="2286"/>
    <lineage>
        <taxon>Archaea</taxon>
        <taxon>Thermoproteota</taxon>
        <taxon>Thermoprotei</taxon>
        <taxon>Sulfolobales</taxon>
        <taxon>Sulfolobaceae</taxon>
        <taxon>Saccharolobus</taxon>
    </lineage>
</organism>
<evidence type="ECO:0000313" key="2">
    <source>
        <dbReference type="Proteomes" id="UP000694036"/>
    </source>
</evidence>
<gene>
    <name evidence="1" type="ORF">J5U22_00757</name>
</gene>
<evidence type="ECO:0000313" key="1">
    <source>
        <dbReference type="EMBL" id="QXJ34211.1"/>
    </source>
</evidence>
<proteinExistence type="predicted"/>
<name>A0A8F5BZF2_9CREN</name>
<protein>
    <submittedName>
        <fullName evidence="1">Uncharacterized protein</fullName>
    </submittedName>
</protein>
<sequence>MSPYVIYDVEKNIHYILHPLEPNWGKGWKEIATTFCLYFLGV</sequence>
<accession>A0A8F5BZF2</accession>
<dbReference type="Proteomes" id="UP000694036">
    <property type="component" value="Chromosome"/>
</dbReference>
<keyword evidence="2" id="KW-1185">Reference proteome</keyword>
<dbReference type="AlphaFoldDB" id="A0A8F5BZF2"/>
<dbReference type="EMBL" id="CP077713">
    <property type="protein sequence ID" value="QXJ34211.1"/>
    <property type="molecule type" value="Genomic_DNA"/>
</dbReference>
<reference evidence="1 2" key="1">
    <citation type="journal article" date="2021" name="Environ. Microbiol.">
        <title>New insights into the diversity and evolution of the archaeal mobilome from three complete genomes of Saccharolobus shibatae.</title>
        <authorList>
            <person name="Medvedeva S."/>
            <person name="Brandt D."/>
            <person name="Cvirkaite-Krupovic V."/>
            <person name="Liu Y."/>
            <person name="Severinov K."/>
            <person name="Ishino S."/>
            <person name="Ishino Y."/>
            <person name="Prangishvili D."/>
            <person name="Kalinowski J."/>
            <person name="Krupovic M."/>
        </authorList>
    </citation>
    <scope>NUCLEOTIDE SEQUENCE [LARGE SCALE GENOMIC DNA]</scope>
    <source>
        <strain evidence="1 2">S38A</strain>
    </source>
</reference>